<evidence type="ECO:0000313" key="2">
    <source>
        <dbReference type="Proteomes" id="UP001165586"/>
    </source>
</evidence>
<sequence length="76" mass="8660">MIIDESQYLKSRKSKIGKWGALNAKLCGGVLLLSGTPQNAFHDLYNQMVMLGMDMKYSEFENEFCEIKEVKLPTAR</sequence>
<dbReference type="Gene3D" id="3.40.50.10810">
    <property type="entry name" value="Tandem AAA-ATPase domain"/>
    <property type="match status" value="1"/>
</dbReference>
<protein>
    <recommendedName>
        <fullName evidence="3">SNF2 N-terminal domain-containing protein</fullName>
    </recommendedName>
</protein>
<gene>
    <name evidence="1" type="ORF">N1032_22395</name>
</gene>
<evidence type="ECO:0008006" key="3">
    <source>
        <dbReference type="Google" id="ProtNLM"/>
    </source>
</evidence>
<keyword evidence="2" id="KW-1185">Reference proteome</keyword>
<dbReference type="EMBL" id="JANLCJ010000038">
    <property type="protein sequence ID" value="MCS5736487.1"/>
    <property type="molecule type" value="Genomic_DNA"/>
</dbReference>
<dbReference type="InterPro" id="IPR038718">
    <property type="entry name" value="SNF2-like_sf"/>
</dbReference>
<reference evidence="1" key="1">
    <citation type="submission" date="2022-08" db="EMBL/GenBank/DDBJ databases">
        <authorList>
            <person name="Deng Y."/>
            <person name="Han X.-F."/>
            <person name="Zhang Y.-Q."/>
        </authorList>
    </citation>
    <scope>NUCLEOTIDE SEQUENCE</scope>
    <source>
        <strain evidence="1">CPCC 203386</strain>
    </source>
</reference>
<proteinExistence type="predicted"/>
<name>A0ABT2H9C2_9MICO</name>
<organism evidence="1 2">
    <name type="scientific">Herbiconiux daphne</name>
    <dbReference type="NCBI Taxonomy" id="2970914"/>
    <lineage>
        <taxon>Bacteria</taxon>
        <taxon>Bacillati</taxon>
        <taxon>Actinomycetota</taxon>
        <taxon>Actinomycetes</taxon>
        <taxon>Micrococcales</taxon>
        <taxon>Microbacteriaceae</taxon>
        <taxon>Herbiconiux</taxon>
    </lineage>
</organism>
<comment type="caution">
    <text evidence="1">The sequence shown here is derived from an EMBL/GenBank/DDBJ whole genome shotgun (WGS) entry which is preliminary data.</text>
</comment>
<evidence type="ECO:0000313" key="1">
    <source>
        <dbReference type="EMBL" id="MCS5736487.1"/>
    </source>
</evidence>
<dbReference type="Proteomes" id="UP001165586">
    <property type="component" value="Unassembled WGS sequence"/>
</dbReference>
<accession>A0ABT2H9C2</accession>
<dbReference type="RefSeq" id="WP_259542488.1">
    <property type="nucleotide sequence ID" value="NZ_JANLCJ010000038.1"/>
</dbReference>